<evidence type="ECO:0000256" key="5">
    <source>
        <dbReference type="ARBA" id="ARBA00023136"/>
    </source>
</evidence>
<dbReference type="AlphaFoldDB" id="A0A182FDV9"/>
<evidence type="ECO:0000256" key="6">
    <source>
        <dbReference type="ARBA" id="ARBA00031700"/>
    </source>
</evidence>
<keyword evidence="4" id="KW-1133">Transmembrane helix</keyword>
<evidence type="ECO:0000256" key="7">
    <source>
        <dbReference type="ARBA" id="ARBA00032957"/>
    </source>
</evidence>
<comment type="similarity">
    <text evidence="2">Belongs to the nurim family.</text>
</comment>
<evidence type="ECO:0000313" key="9">
    <source>
        <dbReference type="Proteomes" id="UP000069272"/>
    </source>
</evidence>
<sequence length="255" mass="29798">MISIRQQVSFVLSLLSFLSVFYSVGKLGLFLATPITRQDRQADTGFPSEPAALRAMLFPLFYNVIWIALFVLQHTGLKAPIVKRFWQAIGLDLAERSLYNIASCYSLLLLLKNWKTAPNQYRLWFFDVESNGALWWFMMGSHVLAWIIVYGGSLMVDLPELIGLKQVHYDVNDLAPPMSYKSRDLQDYYKRCRHPSFVGLSVVLWFTNGMSLERCLLAVIWTLYMYFAWNTTREDLEYHRQQLQRKRAELMRVTQ</sequence>
<dbReference type="VEuPathDB" id="VectorBase:AALB004700"/>
<keyword evidence="3" id="KW-0812">Transmembrane</keyword>
<dbReference type="VEuPathDB" id="VectorBase:AALB20_030565"/>
<dbReference type="EnsemblMetazoa" id="AALB004700-RA">
    <property type="protein sequence ID" value="AALB004700-PA"/>
    <property type="gene ID" value="AALB004700"/>
</dbReference>
<reference evidence="8 9" key="1">
    <citation type="journal article" date="2017" name="G3 (Bethesda)">
        <title>The Physical Genome Mapping of Anopheles albimanus Corrected Scaffold Misassemblies and Identified Interarm Rearrangements in Genus Anopheles.</title>
        <authorList>
            <person name="Artemov G.N."/>
            <person name="Peery A.N."/>
            <person name="Jiang X."/>
            <person name="Tu Z."/>
            <person name="Stegniy V.N."/>
            <person name="Sharakhova M.V."/>
            <person name="Sharakhov I.V."/>
        </authorList>
    </citation>
    <scope>NUCLEOTIDE SEQUENCE [LARGE SCALE GENOMIC DNA]</scope>
    <source>
        <strain evidence="8 9">ALBI9_A</strain>
    </source>
</reference>
<dbReference type="Proteomes" id="UP000069272">
    <property type="component" value="Chromosome 3L"/>
</dbReference>
<evidence type="ECO:0000256" key="4">
    <source>
        <dbReference type="ARBA" id="ARBA00022989"/>
    </source>
</evidence>
<evidence type="ECO:0000256" key="3">
    <source>
        <dbReference type="ARBA" id="ARBA00022692"/>
    </source>
</evidence>
<organism evidence="8 9">
    <name type="scientific">Anopheles albimanus</name>
    <name type="common">New world malaria mosquito</name>
    <dbReference type="NCBI Taxonomy" id="7167"/>
    <lineage>
        <taxon>Eukaryota</taxon>
        <taxon>Metazoa</taxon>
        <taxon>Ecdysozoa</taxon>
        <taxon>Arthropoda</taxon>
        <taxon>Hexapoda</taxon>
        <taxon>Insecta</taxon>
        <taxon>Pterygota</taxon>
        <taxon>Neoptera</taxon>
        <taxon>Endopterygota</taxon>
        <taxon>Diptera</taxon>
        <taxon>Nematocera</taxon>
        <taxon>Culicoidea</taxon>
        <taxon>Culicidae</taxon>
        <taxon>Anophelinae</taxon>
        <taxon>Anopheles</taxon>
    </lineage>
</organism>
<name>A0A182FDV9_ANOAL</name>
<evidence type="ECO:0000256" key="1">
    <source>
        <dbReference type="ARBA" id="ARBA00004473"/>
    </source>
</evidence>
<accession>A0A182FDV9</accession>
<dbReference type="GO" id="GO:0005637">
    <property type="term" value="C:nuclear inner membrane"/>
    <property type="evidence" value="ECO:0007669"/>
    <property type="project" value="UniProtKB-SubCell"/>
</dbReference>
<comment type="subcellular location">
    <subcellularLocation>
        <location evidence="1">Nucleus inner membrane</location>
        <topology evidence="1">Multi-pass membrane protein</topology>
    </subcellularLocation>
</comment>
<dbReference type="PANTHER" id="PTHR31040:SF1">
    <property type="entry name" value="NURIM"/>
    <property type="match status" value="1"/>
</dbReference>
<evidence type="ECO:0000313" key="8">
    <source>
        <dbReference type="EnsemblMetazoa" id="AALB004700-PA"/>
    </source>
</evidence>
<reference evidence="8" key="2">
    <citation type="submission" date="2022-08" db="UniProtKB">
        <authorList>
            <consortium name="EnsemblMetazoa"/>
        </authorList>
    </citation>
    <scope>IDENTIFICATION</scope>
    <source>
        <strain evidence="8">STECLA/ALBI9_A</strain>
    </source>
</reference>
<keyword evidence="9" id="KW-1185">Reference proteome</keyword>
<keyword evidence="5" id="KW-0472">Membrane</keyword>
<dbReference type="PANTHER" id="PTHR31040">
    <property type="entry name" value="NURIM"/>
    <property type="match status" value="1"/>
</dbReference>
<protein>
    <recommendedName>
        <fullName evidence="7">Nuclear envelope membrane protein</fullName>
    </recommendedName>
    <alternativeName>
        <fullName evidence="6">Nuclear rim protein</fullName>
    </alternativeName>
</protein>
<evidence type="ECO:0000256" key="2">
    <source>
        <dbReference type="ARBA" id="ARBA00010631"/>
    </source>
</evidence>
<proteinExistence type="inferred from homology"/>
<dbReference type="InterPro" id="IPR033580">
    <property type="entry name" value="Nurim-like"/>
</dbReference>